<name>A0A0B7FQL0_THACB</name>
<dbReference type="EMBL" id="LN679491">
    <property type="protein sequence ID" value="CEL59194.1"/>
    <property type="molecule type" value="Genomic_DNA"/>
</dbReference>
<keyword evidence="2" id="KW-1185">Reference proteome</keyword>
<proteinExistence type="predicted"/>
<evidence type="ECO:0000313" key="2">
    <source>
        <dbReference type="Proteomes" id="UP000059188"/>
    </source>
</evidence>
<dbReference type="AlphaFoldDB" id="A0A0B7FQL0"/>
<evidence type="ECO:0000313" key="1">
    <source>
        <dbReference type="EMBL" id="CEL59194.1"/>
    </source>
</evidence>
<gene>
    <name evidence="1" type="ORF">RSOLAG1IB_12266</name>
</gene>
<reference evidence="1 2" key="1">
    <citation type="submission" date="2014-11" db="EMBL/GenBank/DDBJ databases">
        <authorList>
            <person name="Wibberg Daniel"/>
        </authorList>
    </citation>
    <scope>NUCLEOTIDE SEQUENCE [LARGE SCALE GENOMIC DNA]</scope>
    <source>
        <strain evidence="1">Rhizoctonia solani AG1-IB 7/3/14</strain>
    </source>
</reference>
<sequence>MSIFVRAHPFFSGLFLAIPSFITLHSGRELNWDLVKRPSCEPLLAVGRPRSTLAASRLRGFPQTYGSGSQHITQPRMSAHRLSNVYDYVILFTTIVGHLSACLCKVTPRA</sequence>
<protein>
    <submittedName>
        <fullName evidence="1">Uncharacterized protein</fullName>
    </submittedName>
</protein>
<accession>A0A0B7FQL0</accession>
<organism evidence="1 2">
    <name type="scientific">Thanatephorus cucumeris (strain AG1-IB / isolate 7/3/14)</name>
    <name type="common">Lettuce bottom rot fungus</name>
    <name type="synonym">Rhizoctonia solani</name>
    <dbReference type="NCBI Taxonomy" id="1108050"/>
    <lineage>
        <taxon>Eukaryota</taxon>
        <taxon>Fungi</taxon>
        <taxon>Dikarya</taxon>
        <taxon>Basidiomycota</taxon>
        <taxon>Agaricomycotina</taxon>
        <taxon>Agaricomycetes</taxon>
        <taxon>Cantharellales</taxon>
        <taxon>Ceratobasidiaceae</taxon>
        <taxon>Rhizoctonia</taxon>
        <taxon>Rhizoctonia solani AG-1</taxon>
    </lineage>
</organism>
<dbReference type="Proteomes" id="UP000059188">
    <property type="component" value="Unassembled WGS sequence"/>
</dbReference>